<accession>A0A5M8P1U1</accession>
<sequence>MKKFIIYTFLYLLPVLISAILLEIVLRQIPNDYSYKKNYLDTHADEIETLILGSSHSYYGIDPVYFSDNTFNAAHVSQSLTYDYEILKRYDEKLVSLKTVVIPISYFTLWSKLSNGTESWRIKNYIIYYGITNEEDSLKFHFEISSNSLITNIVRLKSYLQGINNITCSKQGWGTSYSSKNAQNLEKTGKTASIRHTRNSIYSFENKKLFADNGLFLDSIINICHKHNAKVLLFTPPAYKTYREHLNEKQLNAMIKTANKVANSYSNCTYTNLMTDSTFISADYYDADHLSEIGAKKLSILIDRYIENTKNGNCQSQLRRH</sequence>
<keyword evidence="1" id="KW-0812">Transmembrane</keyword>
<comment type="caution">
    <text evidence="2">The sequence shown here is derived from an EMBL/GenBank/DDBJ whole genome shotgun (WGS) entry which is preliminary data.</text>
</comment>
<evidence type="ECO:0008006" key="4">
    <source>
        <dbReference type="Google" id="ProtNLM"/>
    </source>
</evidence>
<dbReference type="Proteomes" id="UP000324575">
    <property type="component" value="Unassembled WGS sequence"/>
</dbReference>
<dbReference type="SUPFAM" id="SSF52266">
    <property type="entry name" value="SGNH hydrolase"/>
    <property type="match status" value="1"/>
</dbReference>
<evidence type="ECO:0000313" key="3">
    <source>
        <dbReference type="Proteomes" id="UP000324575"/>
    </source>
</evidence>
<keyword evidence="1" id="KW-1133">Transmembrane helix</keyword>
<dbReference type="AlphaFoldDB" id="A0A5M8P1U1"/>
<feature type="transmembrane region" description="Helical" evidence="1">
    <location>
        <begin position="6"/>
        <end position="26"/>
    </location>
</feature>
<organism evidence="2 3">
    <name type="scientific">Candidatus Ordinivivax streblomastigis</name>
    <dbReference type="NCBI Taxonomy" id="2540710"/>
    <lineage>
        <taxon>Bacteria</taxon>
        <taxon>Pseudomonadati</taxon>
        <taxon>Bacteroidota</taxon>
        <taxon>Bacteroidia</taxon>
        <taxon>Bacteroidales</taxon>
        <taxon>Candidatus Ordinivivax</taxon>
    </lineage>
</organism>
<protein>
    <recommendedName>
        <fullName evidence="4">DUF1574 domain-containing protein</fullName>
    </recommendedName>
</protein>
<dbReference type="InterPro" id="IPR036514">
    <property type="entry name" value="SGNH_hydro_sf"/>
</dbReference>
<dbReference type="Gene3D" id="3.40.50.1110">
    <property type="entry name" value="SGNH hydrolase"/>
    <property type="match status" value="1"/>
</dbReference>
<dbReference type="GO" id="GO:0016788">
    <property type="term" value="F:hydrolase activity, acting on ester bonds"/>
    <property type="evidence" value="ECO:0007669"/>
    <property type="project" value="UniProtKB-ARBA"/>
</dbReference>
<gene>
    <name evidence="2" type="ORF">EZS26_001530</name>
</gene>
<name>A0A5M8P1U1_9BACT</name>
<proteinExistence type="predicted"/>
<dbReference type="EMBL" id="SNRX01000008">
    <property type="protein sequence ID" value="KAA6302417.1"/>
    <property type="molecule type" value="Genomic_DNA"/>
</dbReference>
<evidence type="ECO:0000313" key="2">
    <source>
        <dbReference type="EMBL" id="KAA6302417.1"/>
    </source>
</evidence>
<reference evidence="2 3" key="1">
    <citation type="submission" date="2019-03" db="EMBL/GenBank/DDBJ databases">
        <title>Single cell metagenomics reveals metabolic interactions within the superorganism composed of flagellate Streblomastix strix and complex community of Bacteroidetes bacteria on its surface.</title>
        <authorList>
            <person name="Treitli S.C."/>
            <person name="Kolisko M."/>
            <person name="Husnik F."/>
            <person name="Keeling P."/>
            <person name="Hampl V."/>
        </authorList>
    </citation>
    <scope>NUCLEOTIDE SEQUENCE [LARGE SCALE GENOMIC DNA]</scope>
    <source>
        <strain evidence="2">St1</strain>
    </source>
</reference>
<keyword evidence="1" id="KW-0472">Membrane</keyword>
<evidence type="ECO:0000256" key="1">
    <source>
        <dbReference type="SAM" id="Phobius"/>
    </source>
</evidence>